<evidence type="ECO:0000313" key="1">
    <source>
        <dbReference type="EMBL" id="KER18050.1"/>
    </source>
</evidence>
<dbReference type="AlphaFoldDB" id="A0A074Z405"/>
<dbReference type="KEGG" id="ovi:T265_16330"/>
<evidence type="ECO:0000313" key="2">
    <source>
        <dbReference type="Proteomes" id="UP000054324"/>
    </source>
</evidence>
<feature type="non-terminal residue" evidence="1">
    <location>
        <position position="1"/>
    </location>
</feature>
<dbReference type="CTD" id="20330495"/>
<keyword evidence="2" id="KW-1185">Reference proteome</keyword>
<reference evidence="1 2" key="1">
    <citation type="submission" date="2013-11" db="EMBL/GenBank/DDBJ databases">
        <title>Opisthorchis viverrini - life in the bile duct.</title>
        <authorList>
            <person name="Young N.D."/>
            <person name="Nagarajan N."/>
            <person name="Lin S.J."/>
            <person name="Korhonen P.K."/>
            <person name="Jex A.R."/>
            <person name="Hall R.S."/>
            <person name="Safavi-Hemami H."/>
            <person name="Kaewkong W."/>
            <person name="Bertrand D."/>
            <person name="Gao S."/>
            <person name="Seet Q."/>
            <person name="Wongkham S."/>
            <person name="Teh B.T."/>
            <person name="Wongkham C."/>
            <person name="Intapan P.M."/>
            <person name="Maleewong W."/>
            <person name="Yang X."/>
            <person name="Hu M."/>
            <person name="Wang Z."/>
            <person name="Hofmann A."/>
            <person name="Sternberg P.W."/>
            <person name="Tan P."/>
            <person name="Wang J."/>
            <person name="Gasser R.B."/>
        </authorList>
    </citation>
    <scope>NUCLEOTIDE SEQUENCE [LARGE SCALE GENOMIC DNA]</scope>
</reference>
<organism evidence="1 2">
    <name type="scientific">Opisthorchis viverrini</name>
    <name type="common">Southeast Asian liver fluke</name>
    <dbReference type="NCBI Taxonomy" id="6198"/>
    <lineage>
        <taxon>Eukaryota</taxon>
        <taxon>Metazoa</taxon>
        <taxon>Spiralia</taxon>
        <taxon>Lophotrochozoa</taxon>
        <taxon>Platyhelminthes</taxon>
        <taxon>Trematoda</taxon>
        <taxon>Digenea</taxon>
        <taxon>Opisthorchiida</taxon>
        <taxon>Opisthorchiata</taxon>
        <taxon>Opisthorchiidae</taxon>
        <taxon>Opisthorchis</taxon>
    </lineage>
</organism>
<feature type="non-terminal residue" evidence="1">
    <location>
        <position position="42"/>
    </location>
</feature>
<gene>
    <name evidence="1" type="ORF">T265_16330</name>
</gene>
<sequence length="42" mass="4366">FSEQGGDLDSIVYLNHTVDTPKYQANNGVASGVLSPDGSLAQ</sequence>
<proteinExistence type="predicted"/>
<dbReference type="GeneID" id="20330495"/>
<name>A0A074Z405_OPIVI</name>
<dbReference type="RefSeq" id="XP_009178203.1">
    <property type="nucleotide sequence ID" value="XM_009179939.1"/>
</dbReference>
<dbReference type="EMBL" id="KL614549">
    <property type="protein sequence ID" value="KER18050.1"/>
    <property type="molecule type" value="Genomic_DNA"/>
</dbReference>
<protein>
    <submittedName>
        <fullName evidence="1">Uncharacterized protein</fullName>
    </submittedName>
</protein>
<accession>A0A074Z405</accession>
<dbReference type="Proteomes" id="UP000054324">
    <property type="component" value="Unassembled WGS sequence"/>
</dbReference>